<feature type="domain" description="Dam-replacing protein HTH" evidence="1">
    <location>
        <begin position="186"/>
        <end position="254"/>
    </location>
</feature>
<dbReference type="InterPro" id="IPR036388">
    <property type="entry name" value="WH-like_DNA-bd_sf"/>
</dbReference>
<keyword evidence="2" id="KW-0378">Hydrolase</keyword>
<dbReference type="KEGG" id="atm:ANT_07640"/>
<dbReference type="OrthoDB" id="1664032at2"/>
<dbReference type="Gene3D" id="1.10.10.10">
    <property type="entry name" value="Winged helix-like DNA-binding domain superfamily/Winged helix DNA-binding domain"/>
    <property type="match status" value="1"/>
</dbReference>
<organism evidence="2 3">
    <name type="scientific">Anaerolinea thermophila (strain DSM 14523 / JCM 11388 / NBRC 100420 / UNI-1)</name>
    <dbReference type="NCBI Taxonomy" id="926569"/>
    <lineage>
        <taxon>Bacteria</taxon>
        <taxon>Bacillati</taxon>
        <taxon>Chloroflexota</taxon>
        <taxon>Anaerolineae</taxon>
        <taxon>Anaerolineales</taxon>
        <taxon>Anaerolineaceae</taxon>
        <taxon>Anaerolinea</taxon>
    </lineage>
</organism>
<keyword evidence="2" id="KW-0255">Endonuclease</keyword>
<dbReference type="Proteomes" id="UP000008922">
    <property type="component" value="Chromosome"/>
</dbReference>
<sequence>MDLDLSKYLHLTTQYTSASQRARVLTEVWVAENFLCLTCDRKISALPANTRACDFQCESCNERYQLKSSSKNLSNRILGAEYHTTLTTVRLDRHPSLILLQYNRDNFSVANLKILHGSWITENVVIPRSPLRPPARRAGWQGCIIDLRSIPASAFVEIIKDGQILPQVVIKNHWQTARAISSFSNSQRTWLSLVLHVVDNLPANFSLQDIYKYEEKFIQYHPKNKNIRAKIRQQLQIARDLGLIKFLEPGVYQKTK</sequence>
<evidence type="ECO:0000259" key="1">
    <source>
        <dbReference type="Pfam" id="PF17726"/>
    </source>
</evidence>
<dbReference type="REBASE" id="32149">
    <property type="entry name" value="AthUNI1ORF7640P"/>
</dbReference>
<dbReference type="EC" id="3.1.-.-" evidence="2"/>
<keyword evidence="2" id="KW-0540">Nuclease</keyword>
<reference evidence="2 3" key="1">
    <citation type="submission" date="2010-12" db="EMBL/GenBank/DDBJ databases">
        <title>Whole genome sequence of Anaerolinea thermophila UNI-1.</title>
        <authorList>
            <person name="Narita-Yamada S."/>
            <person name="Kishi E."/>
            <person name="Watanabe Y."/>
            <person name="Takasaki K."/>
            <person name="Ankai A."/>
            <person name="Oguchi A."/>
            <person name="Fukui S."/>
            <person name="Takahashi M."/>
            <person name="Yashiro I."/>
            <person name="Hosoyama A."/>
            <person name="Sekiguchi Y."/>
            <person name="Hanada S."/>
            <person name="Fujita N."/>
        </authorList>
    </citation>
    <scope>NUCLEOTIDE SEQUENCE [LARGE SCALE GENOMIC DNA]</scope>
    <source>
        <strain evidence="3">DSM 14523 / JCM 11388 / NBRC 100420 / UNI-1</strain>
    </source>
</reference>
<accession>E8N2J2</accession>
<proteinExistence type="predicted"/>
<dbReference type="Pfam" id="PF06044">
    <property type="entry name" value="DpnI"/>
    <property type="match status" value="1"/>
</dbReference>
<dbReference type="GO" id="GO:0004519">
    <property type="term" value="F:endonuclease activity"/>
    <property type="evidence" value="ECO:0007669"/>
    <property type="project" value="UniProtKB-KW"/>
</dbReference>
<dbReference type="eggNOG" id="ENOG502Z8N2">
    <property type="taxonomic scope" value="Bacteria"/>
</dbReference>
<gene>
    <name evidence="2" type="ordered locus">ANT_07640</name>
</gene>
<dbReference type="InParanoid" id="E8N2J2"/>
<dbReference type="STRING" id="926569.ANT_07640"/>
<dbReference type="InterPro" id="IPR041368">
    <property type="entry name" value="DRP_C"/>
</dbReference>
<dbReference type="AlphaFoldDB" id="E8N2J2"/>
<dbReference type="InterPro" id="IPR043025">
    <property type="entry name" value="DRP_PD-(D/E)XK_dom"/>
</dbReference>
<dbReference type="GO" id="GO:0016787">
    <property type="term" value="F:hydrolase activity"/>
    <property type="evidence" value="ECO:0007669"/>
    <property type="project" value="UniProtKB-KW"/>
</dbReference>
<protein>
    <submittedName>
        <fullName evidence="2">Endonuclease</fullName>
        <ecNumber evidence="2">3.1.-.-</ecNumber>
    </submittedName>
</protein>
<keyword evidence="3" id="KW-1185">Reference proteome</keyword>
<dbReference type="EMBL" id="AP012029">
    <property type="protein sequence ID" value="BAJ62798.1"/>
    <property type="molecule type" value="Genomic_DNA"/>
</dbReference>
<name>E8N2J2_ANATU</name>
<dbReference type="Gene3D" id="3.40.210.30">
    <property type="entry name" value="Dam replacing family, catalytic PD-(D/E)XK domain"/>
    <property type="match status" value="1"/>
</dbReference>
<evidence type="ECO:0000313" key="3">
    <source>
        <dbReference type="Proteomes" id="UP000008922"/>
    </source>
</evidence>
<dbReference type="RefSeq" id="WP_013559191.1">
    <property type="nucleotide sequence ID" value="NC_014960.1"/>
</dbReference>
<dbReference type="Pfam" id="PF17726">
    <property type="entry name" value="DpnI_C"/>
    <property type="match status" value="1"/>
</dbReference>
<dbReference type="HOGENOM" id="CLU_095681_0_0_0"/>
<dbReference type="InterPro" id="IPR010324">
    <property type="entry name" value="DRP"/>
</dbReference>
<evidence type="ECO:0000313" key="2">
    <source>
        <dbReference type="EMBL" id="BAJ62798.1"/>
    </source>
</evidence>